<evidence type="ECO:0000259" key="2">
    <source>
        <dbReference type="SMART" id="SM00507"/>
    </source>
</evidence>
<dbReference type="InterPro" id="IPR002711">
    <property type="entry name" value="HNH"/>
</dbReference>
<dbReference type="InterPro" id="IPR003615">
    <property type="entry name" value="HNH_nuc"/>
</dbReference>
<organism evidence="3 4">
    <name type="scientific">Aeromicrobium ginsengisoli</name>
    <dbReference type="NCBI Taxonomy" id="363867"/>
    <lineage>
        <taxon>Bacteria</taxon>
        <taxon>Bacillati</taxon>
        <taxon>Actinomycetota</taxon>
        <taxon>Actinomycetes</taxon>
        <taxon>Propionibacteriales</taxon>
        <taxon>Nocardioidaceae</taxon>
        <taxon>Aeromicrobium</taxon>
    </lineage>
</organism>
<gene>
    <name evidence="3" type="ORF">ESP70_013660</name>
</gene>
<accession>A0A5M4F9X7</accession>
<evidence type="ECO:0000313" key="3">
    <source>
        <dbReference type="EMBL" id="KAA1395216.1"/>
    </source>
</evidence>
<name>A0A5M4F9X7_9ACTN</name>
<feature type="domain" description="HNH nuclease" evidence="2">
    <location>
        <begin position="327"/>
        <end position="378"/>
    </location>
</feature>
<evidence type="ECO:0000256" key="1">
    <source>
        <dbReference type="ARBA" id="ARBA00023450"/>
    </source>
</evidence>
<protein>
    <submittedName>
        <fullName evidence="3">DUF222 domain-containing protein</fullName>
    </submittedName>
</protein>
<dbReference type="GO" id="GO:0004519">
    <property type="term" value="F:endonuclease activity"/>
    <property type="evidence" value="ECO:0007669"/>
    <property type="project" value="InterPro"/>
</dbReference>
<dbReference type="CDD" id="cd00085">
    <property type="entry name" value="HNHc"/>
    <property type="match status" value="1"/>
</dbReference>
<evidence type="ECO:0000313" key="4">
    <source>
        <dbReference type="Proteomes" id="UP000380867"/>
    </source>
</evidence>
<sequence length="417" mass="45787">MNPQPTIDAMRTAAQTLRGGDVREQLHALQEAQHAIDAAQAVLLVELEASKDYELDGASTLNTWVRNQLRMNSGEANTLVRGAIISRDLPSVAEAAFDGRISTQHVRAFVYGLRHVGLEPMRQHEQVLLAVALEHAPSDLFEAVKHLKALVHPEDLDDAWERGMDREDFNVEAVPDGWHVNGFLNTITGAKLKAVLDSVSAPRDKDDDRTGSQRRVQGLDDLLDSILAGGLPSDKGVRPHVSVFVDADTVAAAAEHVQQATEKPFTTPDPMPETEPAKLAGHGAIGPHLLMYLACIGDTTAFLTQHRDGQQAQIMNAGTIKYQPTLLQRRAVLARQKGVCATPGCKHTHLEIHHTIWWPHGGPTDLDLLIGLCVRCHHLLHRGRLAITGNAVTGFEFTNHTGRTLRRRRQTTHRQAA</sequence>
<reference evidence="3" key="1">
    <citation type="submission" date="2019-09" db="EMBL/GenBank/DDBJ databases">
        <authorList>
            <person name="Li J."/>
        </authorList>
    </citation>
    <scope>NUCLEOTIDE SEQUENCE [LARGE SCALE GENOMIC DNA]</scope>
    <source>
        <strain evidence="3">JCM 14732</strain>
    </source>
</reference>
<proteinExistence type="inferred from homology"/>
<keyword evidence="4" id="KW-1185">Reference proteome</keyword>
<dbReference type="EMBL" id="SDPQ02000003">
    <property type="protein sequence ID" value="KAA1395216.1"/>
    <property type="molecule type" value="Genomic_DNA"/>
</dbReference>
<dbReference type="AlphaFoldDB" id="A0A5M4F9X7"/>
<dbReference type="GO" id="GO:0003676">
    <property type="term" value="F:nucleic acid binding"/>
    <property type="evidence" value="ECO:0007669"/>
    <property type="project" value="InterPro"/>
</dbReference>
<dbReference type="RefSeq" id="WP_149689883.1">
    <property type="nucleotide sequence ID" value="NZ_SDPQ02000003.1"/>
</dbReference>
<dbReference type="GO" id="GO:0008270">
    <property type="term" value="F:zinc ion binding"/>
    <property type="evidence" value="ECO:0007669"/>
    <property type="project" value="InterPro"/>
</dbReference>
<dbReference type="SMART" id="SM00507">
    <property type="entry name" value="HNHc"/>
    <property type="match status" value="1"/>
</dbReference>
<dbReference type="InterPro" id="IPR003870">
    <property type="entry name" value="DUF222"/>
</dbReference>
<dbReference type="Pfam" id="PF01844">
    <property type="entry name" value="HNH"/>
    <property type="match status" value="1"/>
</dbReference>
<dbReference type="Pfam" id="PF02720">
    <property type="entry name" value="DUF222"/>
    <property type="match status" value="1"/>
</dbReference>
<comment type="caution">
    <text evidence="3">The sequence shown here is derived from an EMBL/GenBank/DDBJ whole genome shotgun (WGS) entry which is preliminary data.</text>
</comment>
<dbReference type="OrthoDB" id="3741440at2"/>
<comment type="similarity">
    <text evidence="1">Belongs to the Rv1128c/1148c/1588c/1702c/1945/3466 family.</text>
</comment>
<dbReference type="Proteomes" id="UP000380867">
    <property type="component" value="Unassembled WGS sequence"/>
</dbReference>